<dbReference type="Pfam" id="PF00535">
    <property type="entry name" value="Glycos_transf_2"/>
    <property type="match status" value="1"/>
</dbReference>
<feature type="domain" description="Glycosyltransferase 2-like" evidence="1">
    <location>
        <begin position="9"/>
        <end position="110"/>
    </location>
</feature>
<dbReference type="InterPro" id="IPR029044">
    <property type="entry name" value="Nucleotide-diphossugar_trans"/>
</dbReference>
<dbReference type="PANTHER" id="PTHR43685">
    <property type="entry name" value="GLYCOSYLTRANSFERASE"/>
    <property type="match status" value="1"/>
</dbReference>
<evidence type="ECO:0000259" key="1">
    <source>
        <dbReference type="Pfam" id="PF00535"/>
    </source>
</evidence>
<dbReference type="RefSeq" id="WP_009033446.1">
    <property type="nucleotide sequence ID" value="NZ_ALWO02000037.1"/>
</dbReference>
<accession>S2DF66</accession>
<dbReference type="eggNOG" id="COG1216">
    <property type="taxonomic scope" value="Bacteria"/>
</dbReference>
<dbReference type="Gene3D" id="3.90.550.10">
    <property type="entry name" value="Spore Coat Polysaccharide Biosynthesis Protein SpsA, Chain A"/>
    <property type="match status" value="1"/>
</dbReference>
<evidence type="ECO:0000313" key="2">
    <source>
        <dbReference type="EMBL" id="EOZ95680.1"/>
    </source>
</evidence>
<proteinExistence type="predicted"/>
<dbReference type="PANTHER" id="PTHR43685:SF2">
    <property type="entry name" value="GLYCOSYLTRANSFERASE 2-LIKE DOMAIN-CONTAINING PROTEIN"/>
    <property type="match status" value="1"/>
</dbReference>
<dbReference type="STRING" id="1189612.A33Q_3042"/>
<evidence type="ECO:0000313" key="3">
    <source>
        <dbReference type="Proteomes" id="UP000006073"/>
    </source>
</evidence>
<comment type="caution">
    <text evidence="2">The sequence shown here is derived from an EMBL/GenBank/DDBJ whole genome shotgun (WGS) entry which is preliminary data.</text>
</comment>
<dbReference type="GO" id="GO:0016740">
    <property type="term" value="F:transferase activity"/>
    <property type="evidence" value="ECO:0007669"/>
    <property type="project" value="UniProtKB-KW"/>
</dbReference>
<dbReference type="Proteomes" id="UP000006073">
    <property type="component" value="Unassembled WGS sequence"/>
</dbReference>
<dbReference type="InterPro" id="IPR001173">
    <property type="entry name" value="Glyco_trans_2-like"/>
</dbReference>
<reference evidence="2 3" key="1">
    <citation type="journal article" date="2013" name="Genome Announc.">
        <title>Draft Genome Sequence of Indibacter alkaliphilus Strain LW1T, Isolated from Lonar Lake, a Haloalkaline Lake in the Buldana District of Maharashtra, India.</title>
        <authorList>
            <person name="Singh A."/>
            <person name="Kumar Jangir P."/>
            <person name="Sharma R."/>
            <person name="Singh A."/>
            <person name="Kumar Pinnaka A."/>
            <person name="Shivaji S."/>
        </authorList>
    </citation>
    <scope>NUCLEOTIDE SEQUENCE [LARGE SCALE GENOMIC DNA]</scope>
    <source>
        <strain evidence="3">CCUG 57479 / KCTC 22604 / LW1</strain>
    </source>
</reference>
<sequence length="306" mass="35533">MENKIVEFSIIIPAHNSSKWIKKALDSVFQQEYAPMEVFVIDDNSDDNLEDQIRDFDVQYFKVNFKNAAASRNHVKDLVKGNYIAFLDADDIWCKDHLSRVAELLAKNEFPSGYINYFDHLDLEGNRIERNCPWKFEGDFALMSDCDYASFYISYKYFVGMSACVVSTERFKQIGGFDVEFQKRHDVEMWWRLIHGQMCILDKHKSSLYRKNVPGSVSQNSHLTEFYKLKGLLKNSALYVKCKAYQTNLKKAAVTAMNHALLYGDLELVKSVRSLGAFSWGIKERLMFNIIGKIPPAYKLLYKVLR</sequence>
<dbReference type="AlphaFoldDB" id="S2DF66"/>
<dbReference type="SUPFAM" id="SSF53448">
    <property type="entry name" value="Nucleotide-diphospho-sugar transferases"/>
    <property type="match status" value="1"/>
</dbReference>
<dbReference type="InterPro" id="IPR050834">
    <property type="entry name" value="Glycosyltransf_2"/>
</dbReference>
<gene>
    <name evidence="2" type="ORF">A33Q_3042</name>
</gene>
<protein>
    <submittedName>
        <fullName evidence="2">Glycosyl transferase, family 2</fullName>
    </submittedName>
</protein>
<name>S2DF66_INDAL</name>
<dbReference type="EMBL" id="ALWO02000037">
    <property type="protein sequence ID" value="EOZ95680.1"/>
    <property type="molecule type" value="Genomic_DNA"/>
</dbReference>
<organism evidence="2 3">
    <name type="scientific">Indibacter alkaliphilus (strain CCUG 57479 / KCTC 22604 / LW1)</name>
    <dbReference type="NCBI Taxonomy" id="1189612"/>
    <lineage>
        <taxon>Bacteria</taxon>
        <taxon>Pseudomonadati</taxon>
        <taxon>Bacteroidota</taxon>
        <taxon>Cytophagia</taxon>
        <taxon>Cytophagales</taxon>
        <taxon>Cyclobacteriaceae</taxon>
    </lineage>
</organism>
<dbReference type="CDD" id="cd00761">
    <property type="entry name" value="Glyco_tranf_GTA_type"/>
    <property type="match status" value="1"/>
</dbReference>
<keyword evidence="2" id="KW-0808">Transferase</keyword>
<dbReference type="OrthoDB" id="6307329at2"/>
<keyword evidence="3" id="KW-1185">Reference proteome</keyword>